<sequence>FKTSVNELEFFCFSAGFDLIKPGLFAICKRVLIKQPAVAEDTVQEALLHSCNQLLVWI</sequence>
<name>H3SNL6_9BACL</name>
<gene>
    <name evidence="1" type="ORF">PDENDC454_25843</name>
</gene>
<comment type="caution">
    <text evidence="1">The sequence shown here is derived from an EMBL/GenBank/DDBJ whole genome shotgun (WGS) entry which is preliminary data.</text>
</comment>
<dbReference type="Proteomes" id="UP000003900">
    <property type="component" value="Unassembled WGS sequence"/>
</dbReference>
<dbReference type="EMBL" id="AHKH01000144">
    <property type="protein sequence ID" value="EHQ59336.1"/>
    <property type="molecule type" value="Genomic_DNA"/>
</dbReference>
<protein>
    <submittedName>
        <fullName evidence="1">Uncharacterized protein</fullName>
    </submittedName>
</protein>
<evidence type="ECO:0000313" key="1">
    <source>
        <dbReference type="EMBL" id="EHQ59336.1"/>
    </source>
</evidence>
<evidence type="ECO:0000313" key="2">
    <source>
        <dbReference type="Proteomes" id="UP000003900"/>
    </source>
</evidence>
<dbReference type="AlphaFoldDB" id="H3SNL6"/>
<feature type="non-terminal residue" evidence="1">
    <location>
        <position position="1"/>
    </location>
</feature>
<organism evidence="1 2">
    <name type="scientific">Paenibacillus dendritiformis C454</name>
    <dbReference type="NCBI Taxonomy" id="1131935"/>
    <lineage>
        <taxon>Bacteria</taxon>
        <taxon>Bacillati</taxon>
        <taxon>Bacillota</taxon>
        <taxon>Bacilli</taxon>
        <taxon>Bacillales</taxon>
        <taxon>Paenibacillaceae</taxon>
        <taxon>Paenibacillus</taxon>
    </lineage>
</organism>
<proteinExistence type="predicted"/>
<accession>H3SNL6</accession>
<reference evidence="1 2" key="1">
    <citation type="journal article" date="2012" name="J. Bacteriol.">
        <title>Genome Sequence of the Pattern-Forming Social Bacterium Paenibacillus dendritiformis C454 Chiral Morphotype.</title>
        <authorList>
            <person name="Sirota-Madi A."/>
            <person name="Olender T."/>
            <person name="Helman Y."/>
            <person name="Brainis I."/>
            <person name="Finkelshtein A."/>
            <person name="Roth D."/>
            <person name="Hagai E."/>
            <person name="Leshkowitz D."/>
            <person name="Brodsky L."/>
            <person name="Galatenko V."/>
            <person name="Nikolaev V."/>
            <person name="Gutnick D.L."/>
            <person name="Lancet D."/>
            <person name="Ben-Jacob E."/>
        </authorList>
    </citation>
    <scope>NUCLEOTIDE SEQUENCE [LARGE SCALE GENOMIC DNA]</scope>
    <source>
        <strain evidence="1 2">C454</strain>
    </source>
</reference>
<keyword evidence="2" id="KW-1185">Reference proteome</keyword>